<dbReference type="Proteomes" id="UP000308600">
    <property type="component" value="Unassembled WGS sequence"/>
</dbReference>
<name>A0ACD3B9J6_9AGAR</name>
<organism evidence="1 2">
    <name type="scientific">Pluteus cervinus</name>
    <dbReference type="NCBI Taxonomy" id="181527"/>
    <lineage>
        <taxon>Eukaryota</taxon>
        <taxon>Fungi</taxon>
        <taxon>Dikarya</taxon>
        <taxon>Basidiomycota</taxon>
        <taxon>Agaricomycotina</taxon>
        <taxon>Agaricomycetes</taxon>
        <taxon>Agaricomycetidae</taxon>
        <taxon>Agaricales</taxon>
        <taxon>Pluteineae</taxon>
        <taxon>Pluteaceae</taxon>
        <taxon>Pluteus</taxon>
    </lineage>
</organism>
<gene>
    <name evidence="1" type="ORF">BDN72DRAFT_758813</name>
</gene>
<evidence type="ECO:0000313" key="1">
    <source>
        <dbReference type="EMBL" id="TFK74993.1"/>
    </source>
</evidence>
<accession>A0ACD3B9J6</accession>
<reference evidence="1 2" key="1">
    <citation type="journal article" date="2019" name="Nat. Ecol. Evol.">
        <title>Megaphylogeny resolves global patterns of mushroom evolution.</title>
        <authorList>
            <person name="Varga T."/>
            <person name="Krizsan K."/>
            <person name="Foldi C."/>
            <person name="Dima B."/>
            <person name="Sanchez-Garcia M."/>
            <person name="Sanchez-Ramirez S."/>
            <person name="Szollosi G.J."/>
            <person name="Szarkandi J.G."/>
            <person name="Papp V."/>
            <person name="Albert L."/>
            <person name="Andreopoulos W."/>
            <person name="Angelini C."/>
            <person name="Antonin V."/>
            <person name="Barry K.W."/>
            <person name="Bougher N.L."/>
            <person name="Buchanan P."/>
            <person name="Buyck B."/>
            <person name="Bense V."/>
            <person name="Catcheside P."/>
            <person name="Chovatia M."/>
            <person name="Cooper J."/>
            <person name="Damon W."/>
            <person name="Desjardin D."/>
            <person name="Finy P."/>
            <person name="Geml J."/>
            <person name="Haridas S."/>
            <person name="Hughes K."/>
            <person name="Justo A."/>
            <person name="Karasinski D."/>
            <person name="Kautmanova I."/>
            <person name="Kiss B."/>
            <person name="Kocsube S."/>
            <person name="Kotiranta H."/>
            <person name="LaButti K.M."/>
            <person name="Lechner B.E."/>
            <person name="Liimatainen K."/>
            <person name="Lipzen A."/>
            <person name="Lukacs Z."/>
            <person name="Mihaltcheva S."/>
            <person name="Morgado L.N."/>
            <person name="Niskanen T."/>
            <person name="Noordeloos M.E."/>
            <person name="Ohm R.A."/>
            <person name="Ortiz-Santana B."/>
            <person name="Ovrebo C."/>
            <person name="Racz N."/>
            <person name="Riley R."/>
            <person name="Savchenko A."/>
            <person name="Shiryaev A."/>
            <person name="Soop K."/>
            <person name="Spirin V."/>
            <person name="Szebenyi C."/>
            <person name="Tomsovsky M."/>
            <person name="Tulloss R.E."/>
            <person name="Uehling J."/>
            <person name="Grigoriev I.V."/>
            <person name="Vagvolgyi C."/>
            <person name="Papp T."/>
            <person name="Martin F.M."/>
            <person name="Miettinen O."/>
            <person name="Hibbett D.S."/>
            <person name="Nagy L.G."/>
        </authorList>
    </citation>
    <scope>NUCLEOTIDE SEQUENCE [LARGE SCALE GENOMIC DNA]</scope>
    <source>
        <strain evidence="1 2">NL-1719</strain>
    </source>
</reference>
<proteinExistence type="predicted"/>
<sequence>MTAYPYTHLFQGQFLTVVTCGPHIQVLDTATGALRASTANLPEGCTNAVIKSGPILCARLDDSFDYLATSAEDKKLKIWKVSTLQLLSESRELPKRPTAIQFTSDAQTLLVSDKFGDIFSYPFTPVPVTEKPKKDALSSHENPSGGELILGHTSFLTDFCLSNDCQFIITADRDEHIRVSWYPQGYVIESFCLGHKKFVSALHIPPSSPIQLISGGGDPVLKIWDWKSGRLQYEIPIVDLVEPFIKMTPPKRKKGEDDNDGEGRGSTKRRKKKGKGKAKSKELEPLAEDEDIDEMPEEIPEPRDSAEPLNIDEGPPEKVLVIGQLGSLQNGSKAYIIWRAVGASAIFACSFPGSDNPSPRIITFDFGTPVLNFSIVDAHIYVTLDASWPEQHTSLSRDNRDWVRLLRFESDRFAEVTGAIPLLDALNSTHLLSATTEERSKLDLYSDLTALPKRADFESNLVEQEAFEALPEEDTASTDKAKSKKALGRLKSKKAVAKVMASGPTAIPPTHGDAMEPGPKRVKQRGEGEEEMETDP</sequence>
<evidence type="ECO:0000313" key="2">
    <source>
        <dbReference type="Proteomes" id="UP000308600"/>
    </source>
</evidence>
<dbReference type="EMBL" id="ML208265">
    <property type="protein sequence ID" value="TFK74993.1"/>
    <property type="molecule type" value="Genomic_DNA"/>
</dbReference>
<protein>
    <submittedName>
        <fullName evidence="1">WD40 repeat-like protein</fullName>
    </submittedName>
</protein>
<keyword evidence="2" id="KW-1185">Reference proteome</keyword>